<gene>
    <name evidence="2" type="ORF">K458DRAFT_483892</name>
</gene>
<dbReference type="Pfam" id="PF00561">
    <property type="entry name" value="Abhydrolase_1"/>
    <property type="match status" value="1"/>
</dbReference>
<keyword evidence="2" id="KW-0378">Hydrolase</keyword>
<evidence type="ECO:0000259" key="1">
    <source>
        <dbReference type="Pfam" id="PF00561"/>
    </source>
</evidence>
<dbReference type="GO" id="GO:0016787">
    <property type="term" value="F:hydrolase activity"/>
    <property type="evidence" value="ECO:0007669"/>
    <property type="project" value="UniProtKB-KW"/>
</dbReference>
<keyword evidence="3" id="KW-1185">Reference proteome</keyword>
<feature type="domain" description="AB hydrolase-1" evidence="1">
    <location>
        <begin position="73"/>
        <end position="204"/>
    </location>
</feature>
<dbReference type="OrthoDB" id="408373at2759"/>
<sequence>MPIYPNTLVLPRPGTVALPPQSLIPAPAEAAFTATFGTLLPQAKFLETSNGKAAYYKLLPSSTDGNSVGPNCVLFIHGVQTPALGMLPLARALHASTPHAHFVLVDLWGHGLSDTPIVPHDATLFHQLLDALLDQLEWLSAHLVGFSFGGALTVGYVASRPSRVQSFVLVAPAGMIRSSKFTPDQQGYLRGGDEAAAQKWILELLEGGQLVVPSDWKQRVAKGEVVAEAVREWQMREHPGHFASVVAAFRNGGVFDNHAEFQKASRAGIPSFAVLGELDDVCTEADLRENGFSNVAVVSQVGHGVVRERVPEVAQLIGGFWGNL</sequence>
<dbReference type="InterPro" id="IPR050228">
    <property type="entry name" value="Carboxylesterase_BioH"/>
</dbReference>
<evidence type="ECO:0000313" key="3">
    <source>
        <dbReference type="Proteomes" id="UP000799291"/>
    </source>
</evidence>
<dbReference type="InterPro" id="IPR000073">
    <property type="entry name" value="AB_hydrolase_1"/>
</dbReference>
<reference evidence="2" key="1">
    <citation type="journal article" date="2020" name="Stud. Mycol.">
        <title>101 Dothideomycetes genomes: a test case for predicting lifestyles and emergence of pathogens.</title>
        <authorList>
            <person name="Haridas S."/>
            <person name="Albert R."/>
            <person name="Binder M."/>
            <person name="Bloem J."/>
            <person name="Labutti K."/>
            <person name="Salamov A."/>
            <person name="Andreopoulos B."/>
            <person name="Baker S."/>
            <person name="Barry K."/>
            <person name="Bills G."/>
            <person name="Bluhm B."/>
            <person name="Cannon C."/>
            <person name="Castanera R."/>
            <person name="Culley D."/>
            <person name="Daum C."/>
            <person name="Ezra D."/>
            <person name="Gonzalez J."/>
            <person name="Henrissat B."/>
            <person name="Kuo A."/>
            <person name="Liang C."/>
            <person name="Lipzen A."/>
            <person name="Lutzoni F."/>
            <person name="Magnuson J."/>
            <person name="Mondo S."/>
            <person name="Nolan M."/>
            <person name="Ohm R."/>
            <person name="Pangilinan J."/>
            <person name="Park H.-J."/>
            <person name="Ramirez L."/>
            <person name="Alfaro M."/>
            <person name="Sun H."/>
            <person name="Tritt A."/>
            <person name="Yoshinaga Y."/>
            <person name="Zwiers L.-H."/>
            <person name="Turgeon B."/>
            <person name="Goodwin S."/>
            <person name="Spatafora J."/>
            <person name="Crous P."/>
            <person name="Grigoriev I."/>
        </authorList>
    </citation>
    <scope>NUCLEOTIDE SEQUENCE</scope>
    <source>
        <strain evidence="2">CBS 122367</strain>
    </source>
</reference>
<dbReference type="PRINTS" id="PR00111">
    <property type="entry name" value="ABHYDROLASE"/>
</dbReference>
<evidence type="ECO:0000313" key="2">
    <source>
        <dbReference type="EMBL" id="KAF2689031.1"/>
    </source>
</evidence>
<name>A0A6G1JFL6_9PLEO</name>
<dbReference type="Proteomes" id="UP000799291">
    <property type="component" value="Unassembled WGS sequence"/>
</dbReference>
<organism evidence="2 3">
    <name type="scientific">Lentithecium fluviatile CBS 122367</name>
    <dbReference type="NCBI Taxonomy" id="1168545"/>
    <lineage>
        <taxon>Eukaryota</taxon>
        <taxon>Fungi</taxon>
        <taxon>Dikarya</taxon>
        <taxon>Ascomycota</taxon>
        <taxon>Pezizomycotina</taxon>
        <taxon>Dothideomycetes</taxon>
        <taxon>Pleosporomycetidae</taxon>
        <taxon>Pleosporales</taxon>
        <taxon>Massarineae</taxon>
        <taxon>Lentitheciaceae</taxon>
        <taxon>Lentithecium</taxon>
    </lineage>
</organism>
<accession>A0A6G1JFL6</accession>
<dbReference type="EMBL" id="MU005572">
    <property type="protein sequence ID" value="KAF2689031.1"/>
    <property type="molecule type" value="Genomic_DNA"/>
</dbReference>
<dbReference type="Gene3D" id="3.40.50.1820">
    <property type="entry name" value="alpha/beta hydrolase"/>
    <property type="match status" value="1"/>
</dbReference>
<dbReference type="AlphaFoldDB" id="A0A6G1JFL6"/>
<protein>
    <submittedName>
        <fullName evidence="2">Alpha/beta-hydrolase</fullName>
    </submittedName>
</protein>
<dbReference type="PANTHER" id="PTHR43194">
    <property type="entry name" value="HYDROLASE ALPHA/BETA FOLD FAMILY"/>
    <property type="match status" value="1"/>
</dbReference>
<dbReference type="InterPro" id="IPR029058">
    <property type="entry name" value="AB_hydrolase_fold"/>
</dbReference>
<proteinExistence type="predicted"/>
<dbReference type="PANTHER" id="PTHR43194:SF2">
    <property type="entry name" value="PEROXISOMAL MEMBRANE PROTEIN LPX1"/>
    <property type="match status" value="1"/>
</dbReference>
<dbReference type="SUPFAM" id="SSF53474">
    <property type="entry name" value="alpha/beta-Hydrolases"/>
    <property type="match status" value="1"/>
</dbReference>